<dbReference type="Proteomes" id="UP001281147">
    <property type="component" value="Unassembled WGS sequence"/>
</dbReference>
<dbReference type="EMBL" id="JAUTXU010000061">
    <property type="protein sequence ID" value="KAK3713657.1"/>
    <property type="molecule type" value="Genomic_DNA"/>
</dbReference>
<proteinExistence type="predicted"/>
<evidence type="ECO:0000313" key="1">
    <source>
        <dbReference type="EMBL" id="KAK3713657.1"/>
    </source>
</evidence>
<organism evidence="1 2">
    <name type="scientific">Vermiconidia calcicola</name>
    <dbReference type="NCBI Taxonomy" id="1690605"/>
    <lineage>
        <taxon>Eukaryota</taxon>
        <taxon>Fungi</taxon>
        <taxon>Dikarya</taxon>
        <taxon>Ascomycota</taxon>
        <taxon>Pezizomycotina</taxon>
        <taxon>Dothideomycetes</taxon>
        <taxon>Dothideomycetidae</taxon>
        <taxon>Mycosphaerellales</taxon>
        <taxon>Extremaceae</taxon>
        <taxon>Vermiconidia</taxon>
    </lineage>
</organism>
<name>A0ACC3NC57_9PEZI</name>
<gene>
    <name evidence="1" type="ORF">LTR37_008351</name>
</gene>
<keyword evidence="2" id="KW-1185">Reference proteome</keyword>
<reference evidence="1" key="1">
    <citation type="submission" date="2023-07" db="EMBL/GenBank/DDBJ databases">
        <title>Black Yeasts Isolated from many extreme environments.</title>
        <authorList>
            <person name="Coleine C."/>
            <person name="Stajich J.E."/>
            <person name="Selbmann L."/>
        </authorList>
    </citation>
    <scope>NUCLEOTIDE SEQUENCE</scope>
    <source>
        <strain evidence="1">CCFEE 5714</strain>
    </source>
</reference>
<protein>
    <submittedName>
        <fullName evidence="1">Uncharacterized protein</fullName>
    </submittedName>
</protein>
<accession>A0ACC3NC57</accession>
<sequence>MNHHQALRLTPSNSPFFKSSTPKSPTKPRSEEAGLRLKKVIGTTTASVTGFDCLPSARQFAYTAGAAAVVSTIDDDLRVTQRFFRARPTLATGSRELNGQSLATPTPHDARSRAIRDHSVGGSPLGADSPTGKPATAKDRIKAATSVALSPNGKWVAMGETGYKPRILIFPNSDSSSEVPVCALAEHTFGVHALAFSPDSKYLASLGTVNDGFLFIWSLDDRTGAASLRSSNKCTVVINSMTWVNRSLFTIGLRFVKFWRPDEDTGGDRRTFEPTANMATPRHKGLDFGNSIMSPKQKVLFGKNCLLGELIDANFVVAVPISNDRAIVCAQSGEICLVDDCQNTQSLTIVAFADFRISAAAADTESLVVMGSTGKSKRFKLCDLETPIDTKATGRQTTSPSKLQSPHAASTIAMAIIGDTSVELNSRREIQLTRSQSSSEGDAEIASLQLAAHNDAVLGVKQFTCEALPGAAFLSFSNNGSIQVWSLQGERVAGFQAPLGTSPEMYDVTNELRAVAPLANTTFLAAGDKYGTVSVLDVSTGLVVTQVRAHSSEVIDIVAFERSGTQMLATGSRDRTVQLFTFNDGQLELLQTMDEHAAAVNGLLIAEQGNLLLSCSADRTIVIRQAMRRGDKPSAVAFTIRKTMMLKSSPTSMCLIAGHDDVLVSTVDRSIARYDTRSGHAGFTFKCSDTEGGDTAALSKILYAPSLNGNPTVVGVSSSDKSVRLYSEYGALVARDWGHTEGITDVTLLDTKVDGDAEQSQGAQLVTVAADSTIFIWDTASSTPRPTAHESEGNDTANTPTVRKSATPIGPPMRKVLSYTELARFKRESSIDEGEQTSPPAEGTPTHSLRSPPRLKKKTSRMSVAQPPRLEPASRAGFAEPARRRRRSPSTTSPTGTLKRESARKPSLGMSLRSKSSDNVLTTASMGNNSSYGSVNSSTESVCRTLRAYRKKLSNSSTSDAVAPEVLRELEKELKLTARVVGERSQGRNVDEAMVARLLDQASEKIVSRLDERIKERAESEVRRSTEGSPSGTVAVDSPAELEHRSEQMDVVVGALKNVALDDEP</sequence>
<evidence type="ECO:0000313" key="2">
    <source>
        <dbReference type="Proteomes" id="UP001281147"/>
    </source>
</evidence>
<comment type="caution">
    <text evidence="1">The sequence shown here is derived from an EMBL/GenBank/DDBJ whole genome shotgun (WGS) entry which is preliminary data.</text>
</comment>